<accession>A0A0J1BK47</accession>
<keyword evidence="1" id="KW-0812">Transmembrane</keyword>
<dbReference type="STRING" id="595434.RISK_000702"/>
<dbReference type="PANTHER" id="PTHR46361:SF3">
    <property type="entry name" value="ELECTRON CARRIER_ PROTEIN DISULFIDE OXIDOREDUCTASE"/>
    <property type="match status" value="1"/>
</dbReference>
<dbReference type="OrthoDB" id="526867at2"/>
<dbReference type="Proteomes" id="UP000036367">
    <property type="component" value="Unassembled WGS sequence"/>
</dbReference>
<keyword evidence="1" id="KW-1133">Transmembrane helix</keyword>
<dbReference type="PANTHER" id="PTHR46361">
    <property type="entry name" value="ELECTRON CARRIER/ PROTEIN DISULFIDE OXIDOREDUCTASE"/>
    <property type="match status" value="1"/>
</dbReference>
<dbReference type="EMBL" id="LECT01000007">
    <property type="protein sequence ID" value="KLU06901.1"/>
    <property type="molecule type" value="Genomic_DNA"/>
</dbReference>
<gene>
    <name evidence="3" type="ORF">RISK_000702</name>
</gene>
<dbReference type="AlphaFoldDB" id="A0A0J1BK47"/>
<keyword evidence="1" id="KW-0472">Membrane</keyword>
<evidence type="ECO:0000256" key="1">
    <source>
        <dbReference type="SAM" id="Phobius"/>
    </source>
</evidence>
<organism evidence="3 4">
    <name type="scientific">Rhodopirellula islandica</name>
    <dbReference type="NCBI Taxonomy" id="595434"/>
    <lineage>
        <taxon>Bacteria</taxon>
        <taxon>Pseudomonadati</taxon>
        <taxon>Planctomycetota</taxon>
        <taxon>Planctomycetia</taxon>
        <taxon>Pirellulales</taxon>
        <taxon>Pirellulaceae</taxon>
        <taxon>Rhodopirellula</taxon>
    </lineage>
</organism>
<comment type="caution">
    <text evidence="3">The sequence shown here is derived from an EMBL/GenBank/DDBJ whole genome shotgun (WGS) entry which is preliminary data.</text>
</comment>
<keyword evidence="4" id="KW-1185">Reference proteome</keyword>
<evidence type="ECO:0000313" key="3">
    <source>
        <dbReference type="EMBL" id="KLU06901.1"/>
    </source>
</evidence>
<feature type="domain" description="DUF547" evidence="2">
    <location>
        <begin position="118"/>
        <end position="223"/>
    </location>
</feature>
<dbReference type="RefSeq" id="WP_053061047.1">
    <property type="nucleotide sequence ID" value="NZ_LECT01000007.1"/>
</dbReference>
<name>A0A0J1BK47_RHOIS</name>
<evidence type="ECO:0000313" key="4">
    <source>
        <dbReference type="Proteomes" id="UP000036367"/>
    </source>
</evidence>
<dbReference type="PATRIC" id="fig|595434.4.peg.679"/>
<protein>
    <submittedName>
        <fullName evidence="3">Uncharacterized protein DUF547</fullName>
    </submittedName>
</protein>
<proteinExistence type="predicted"/>
<evidence type="ECO:0000259" key="2">
    <source>
        <dbReference type="Pfam" id="PF04784"/>
    </source>
</evidence>
<dbReference type="Pfam" id="PF04784">
    <property type="entry name" value="DUF547"/>
    <property type="match status" value="1"/>
</dbReference>
<sequence length="302" mass="33663">MDPTKTDLASSNVQSAPKTRRTVVIAIAAVLLVGTATFACLNAGAIEQKLVRLFGPPQVELQEAYSASVSGPTMDHSTFDSLLKKHVDDDGWVDYAALKEDEANLDSYLRAVAAAPFDAMGRDEKLALLINGYNACTLKLILDHMPIESIQDIPEADRWDAVRCNLGGRKLSLNQMEHEQIRPKFAEPRVHFALVCAAVGCPPLRKEAYTAKRMEEQLQSQTEYVHQHKTWFTFDPSSNQLQLTKLYSWYGGDFEQVAGSVSKFAASYSAELKEALENGTTPQPNWLPYDWKLNSVENKQPR</sequence>
<dbReference type="InterPro" id="IPR006869">
    <property type="entry name" value="DUF547"/>
</dbReference>
<feature type="transmembrane region" description="Helical" evidence="1">
    <location>
        <begin position="23"/>
        <end position="44"/>
    </location>
</feature>
<reference evidence="3" key="1">
    <citation type="submission" date="2015-05" db="EMBL/GenBank/DDBJ databases">
        <title>Permanent draft genome of Rhodopirellula islandicus K833.</title>
        <authorList>
            <person name="Kizina J."/>
            <person name="Richter M."/>
            <person name="Glockner F.O."/>
            <person name="Harder J."/>
        </authorList>
    </citation>
    <scope>NUCLEOTIDE SEQUENCE [LARGE SCALE GENOMIC DNA]</scope>
    <source>
        <strain evidence="3">K833</strain>
    </source>
</reference>